<organism evidence="1 2">
    <name type="scientific">Flavobacterium proteolyticum</name>
    <dbReference type="NCBI Taxonomy" id="2911683"/>
    <lineage>
        <taxon>Bacteria</taxon>
        <taxon>Pseudomonadati</taxon>
        <taxon>Bacteroidota</taxon>
        <taxon>Flavobacteriia</taxon>
        <taxon>Flavobacteriales</taxon>
        <taxon>Flavobacteriaceae</taxon>
        <taxon>Flavobacterium</taxon>
    </lineage>
</organism>
<accession>A0ABR9WUS7</accession>
<evidence type="ECO:0000313" key="1">
    <source>
        <dbReference type="EMBL" id="MBE9577392.1"/>
    </source>
</evidence>
<reference evidence="1 2" key="1">
    <citation type="submission" date="2020-10" db="EMBL/GenBank/DDBJ databases">
        <title>The genome sequence of Flavobacterium aquaticum 1Y8A.</title>
        <authorList>
            <person name="Liu Y."/>
        </authorList>
    </citation>
    <scope>NUCLEOTIDE SEQUENCE [LARGE SCALE GENOMIC DNA]</scope>
    <source>
        <strain evidence="1 2">1Y8A</strain>
    </source>
</reference>
<protein>
    <recommendedName>
        <fullName evidence="3">Lipoprotein</fullName>
    </recommendedName>
</protein>
<sequence>MSKKIPIITIVLFIIFLFFSCNNSERKGIKTIDNLESLSNFVINSKKICDTILNLKNKESKLLICTQEIGRSGRIIELTESCIPFRIKNDFIYKKINGLDVIFYDFEKPLSKKKNQKEIESLIKKGIIKIEPNNNWICCKMPYYIFSTCNKSNELNCYDFDTKVKIEKEYFKSRQVGGSISTYNLLCAHCE</sequence>
<dbReference type="RefSeq" id="WP_194097103.1">
    <property type="nucleotide sequence ID" value="NZ_JADFTZ010000007.1"/>
</dbReference>
<name>A0ABR9WUS7_9FLAO</name>
<comment type="caution">
    <text evidence="1">The sequence shown here is derived from an EMBL/GenBank/DDBJ whole genome shotgun (WGS) entry which is preliminary data.</text>
</comment>
<dbReference type="EMBL" id="JADFTZ010000007">
    <property type="protein sequence ID" value="MBE9577392.1"/>
    <property type="molecule type" value="Genomic_DNA"/>
</dbReference>
<gene>
    <name evidence="1" type="ORF">IM755_11790</name>
</gene>
<evidence type="ECO:0008006" key="3">
    <source>
        <dbReference type="Google" id="ProtNLM"/>
    </source>
</evidence>
<evidence type="ECO:0000313" key="2">
    <source>
        <dbReference type="Proteomes" id="UP000656274"/>
    </source>
</evidence>
<dbReference type="Proteomes" id="UP000656274">
    <property type="component" value="Unassembled WGS sequence"/>
</dbReference>
<keyword evidence="2" id="KW-1185">Reference proteome</keyword>
<proteinExistence type="predicted"/>
<dbReference type="PROSITE" id="PS51257">
    <property type="entry name" value="PROKAR_LIPOPROTEIN"/>
    <property type="match status" value="1"/>
</dbReference>